<reference evidence="2 3" key="1">
    <citation type="journal article" date="2023" name="Proc. Natl. Acad. Sci. U.S.A.">
        <title>A global phylogenomic analysis of the shiitake genus Lentinula.</title>
        <authorList>
            <person name="Sierra-Patev S."/>
            <person name="Min B."/>
            <person name="Naranjo-Ortiz M."/>
            <person name="Looney B."/>
            <person name="Konkel Z."/>
            <person name="Slot J.C."/>
            <person name="Sakamoto Y."/>
            <person name="Steenwyk J.L."/>
            <person name="Rokas A."/>
            <person name="Carro J."/>
            <person name="Camarero S."/>
            <person name="Ferreira P."/>
            <person name="Molpeceres G."/>
            <person name="Ruiz-Duenas F.J."/>
            <person name="Serrano A."/>
            <person name="Henrissat B."/>
            <person name="Drula E."/>
            <person name="Hughes K.W."/>
            <person name="Mata J.L."/>
            <person name="Ishikawa N.K."/>
            <person name="Vargas-Isla R."/>
            <person name="Ushijima S."/>
            <person name="Smith C.A."/>
            <person name="Donoghue J."/>
            <person name="Ahrendt S."/>
            <person name="Andreopoulos W."/>
            <person name="He G."/>
            <person name="LaButti K."/>
            <person name="Lipzen A."/>
            <person name="Ng V."/>
            <person name="Riley R."/>
            <person name="Sandor L."/>
            <person name="Barry K."/>
            <person name="Martinez A.T."/>
            <person name="Xiao Y."/>
            <person name="Gibbons J.G."/>
            <person name="Terashima K."/>
            <person name="Grigoriev I.V."/>
            <person name="Hibbett D."/>
        </authorList>
    </citation>
    <scope>NUCLEOTIDE SEQUENCE [LARGE SCALE GENOMIC DNA]</scope>
    <source>
        <strain evidence="2 3">TFB7810</strain>
    </source>
</reference>
<gene>
    <name evidence="2" type="ORF">DFH05DRAFT_1522362</name>
</gene>
<feature type="compositionally biased region" description="Polar residues" evidence="1">
    <location>
        <begin position="324"/>
        <end position="333"/>
    </location>
</feature>
<sequence>MQPPTRQSYEGLVGAKWPEHGVFVTSPNMKVLSPPLLGPQKIRERLQYHFGEHDPCLVAQPFDASTAFLSVIQYPYRVNASELILWAVPDRIEFEPVLGQTLAHNPLGHLKRQLVDELETYYFMLWSDCSTALPASSDVSESSAQSSLSRARPKLNDYRTRIRILLSQLKRPLLFNEAIHSWVCAQRNILQMEALYTWVTSVEPRWDTPSPIAKHAIRDVVGALTERADEAEKLFRAGIPVWYFQKLGAEDFTRVARWSTETNPVPFRQLDPRVSLADADPPHPTIFHGTLERSKRYTAMAECIWRQVYPSSLWSSNNTHSNVQFDNSSSASHTAPKKLDAAPPAGSSGSSFSGSRARTAAAERSHSSVSDSHTRPKHRKPYSKPRQEPQSIRNKFLHVVSSIMPNPIEVWDEASEYVGSNFNHSQAGRTGVKRGYVLPEPAIFATAPDSATTQHYFVNYLRLRETLIYRLHKVGPVHFLYSPTQWRSLLSIGLRADSRPGTKAAQNRNVVQSIIESSNADMEAGVHIDLAKLEELPIHWDNKQLQLPIPDSICREILNDIFFVSFSSELIMADEFFYEIKESIGEEGEDEMEGTTREARKIKVLNKISTFVQDNELGFGSANLSLRQRTVNGLYEIMRGWSRTPSMALYSTEIVSRVAGPETASATEIENAEYHVAYHYIISFAEFFKRAPVISHRR</sequence>
<name>A0A9W8P6N6_9AGAR</name>
<comment type="caution">
    <text evidence="2">The sequence shown here is derived from an EMBL/GenBank/DDBJ whole genome shotgun (WGS) entry which is preliminary data.</text>
</comment>
<dbReference type="AlphaFoldDB" id="A0A9W8P6N6"/>
<evidence type="ECO:0000256" key="1">
    <source>
        <dbReference type="SAM" id="MobiDB-lite"/>
    </source>
</evidence>
<accession>A0A9W8P6N6</accession>
<evidence type="ECO:0000313" key="2">
    <source>
        <dbReference type="EMBL" id="KAJ3747979.1"/>
    </source>
</evidence>
<keyword evidence="3" id="KW-1185">Reference proteome</keyword>
<organism evidence="2 3">
    <name type="scientific">Lentinula detonsa</name>
    <dbReference type="NCBI Taxonomy" id="2804962"/>
    <lineage>
        <taxon>Eukaryota</taxon>
        <taxon>Fungi</taxon>
        <taxon>Dikarya</taxon>
        <taxon>Basidiomycota</taxon>
        <taxon>Agaricomycotina</taxon>
        <taxon>Agaricomycetes</taxon>
        <taxon>Agaricomycetidae</taxon>
        <taxon>Agaricales</taxon>
        <taxon>Marasmiineae</taxon>
        <taxon>Omphalotaceae</taxon>
        <taxon>Lentinula</taxon>
    </lineage>
</organism>
<evidence type="ECO:0000313" key="3">
    <source>
        <dbReference type="Proteomes" id="UP001142393"/>
    </source>
</evidence>
<dbReference type="Proteomes" id="UP001142393">
    <property type="component" value="Unassembled WGS sequence"/>
</dbReference>
<feature type="compositionally biased region" description="Low complexity" evidence="1">
    <location>
        <begin position="341"/>
        <end position="360"/>
    </location>
</feature>
<protein>
    <submittedName>
        <fullName evidence="2">Uncharacterized protein</fullName>
    </submittedName>
</protein>
<feature type="region of interest" description="Disordered" evidence="1">
    <location>
        <begin position="324"/>
        <end position="391"/>
    </location>
</feature>
<proteinExistence type="predicted"/>
<dbReference type="EMBL" id="JANVFU010000003">
    <property type="protein sequence ID" value="KAJ3747979.1"/>
    <property type="molecule type" value="Genomic_DNA"/>
</dbReference>